<dbReference type="AlphaFoldDB" id="A0A9Q0IZY2"/>
<feature type="compositionally biased region" description="Acidic residues" evidence="1">
    <location>
        <begin position="63"/>
        <end position="75"/>
    </location>
</feature>
<keyword evidence="4" id="KW-1185">Reference proteome</keyword>
<keyword evidence="2" id="KW-0812">Transmembrane</keyword>
<accession>A0A9Q0IZY2</accession>
<evidence type="ECO:0000313" key="3">
    <source>
        <dbReference type="EMBL" id="KAJ4822902.1"/>
    </source>
</evidence>
<evidence type="ECO:0000256" key="1">
    <source>
        <dbReference type="SAM" id="MobiDB-lite"/>
    </source>
</evidence>
<reference evidence="3" key="2">
    <citation type="journal article" date="2023" name="Plants (Basel)">
        <title>Annotation of the Turnera subulata (Passifloraceae) Draft Genome Reveals the S-Locus Evolved after the Divergence of Turneroideae from Passifloroideae in a Stepwise Manner.</title>
        <authorList>
            <person name="Henning P.M."/>
            <person name="Roalson E.H."/>
            <person name="Mir W."/>
            <person name="McCubbin A.G."/>
            <person name="Shore J.S."/>
        </authorList>
    </citation>
    <scope>NUCLEOTIDE SEQUENCE</scope>
    <source>
        <strain evidence="3">F60SS</strain>
    </source>
</reference>
<evidence type="ECO:0000256" key="2">
    <source>
        <dbReference type="SAM" id="Phobius"/>
    </source>
</evidence>
<proteinExistence type="predicted"/>
<feature type="region of interest" description="Disordered" evidence="1">
    <location>
        <begin position="61"/>
        <end position="81"/>
    </location>
</feature>
<name>A0A9Q0IZY2_9ROSI</name>
<keyword evidence="2" id="KW-0472">Membrane</keyword>
<reference evidence="3" key="1">
    <citation type="submission" date="2022-02" db="EMBL/GenBank/DDBJ databases">
        <authorList>
            <person name="Henning P.M."/>
            <person name="McCubbin A.G."/>
            <person name="Shore J.S."/>
        </authorList>
    </citation>
    <scope>NUCLEOTIDE SEQUENCE</scope>
    <source>
        <strain evidence="3">F60SS</strain>
        <tissue evidence="3">Leaves</tissue>
    </source>
</reference>
<protein>
    <submittedName>
        <fullName evidence="3">Uncharacterized protein</fullName>
    </submittedName>
</protein>
<organism evidence="3 4">
    <name type="scientific">Turnera subulata</name>
    <dbReference type="NCBI Taxonomy" id="218843"/>
    <lineage>
        <taxon>Eukaryota</taxon>
        <taxon>Viridiplantae</taxon>
        <taxon>Streptophyta</taxon>
        <taxon>Embryophyta</taxon>
        <taxon>Tracheophyta</taxon>
        <taxon>Spermatophyta</taxon>
        <taxon>Magnoliopsida</taxon>
        <taxon>eudicotyledons</taxon>
        <taxon>Gunneridae</taxon>
        <taxon>Pentapetalae</taxon>
        <taxon>rosids</taxon>
        <taxon>fabids</taxon>
        <taxon>Malpighiales</taxon>
        <taxon>Passifloraceae</taxon>
        <taxon>Turnera</taxon>
    </lineage>
</organism>
<comment type="caution">
    <text evidence="3">The sequence shown here is derived from an EMBL/GenBank/DDBJ whole genome shotgun (WGS) entry which is preliminary data.</text>
</comment>
<sequence>MHEKYLSQQLGFALELLGFALLIYISSIMVIFISSKKPAGFSKLKVVKEEKVAATCTFVGETYEGDDDDDDDDGVDVAPAA</sequence>
<dbReference type="Proteomes" id="UP001141552">
    <property type="component" value="Unassembled WGS sequence"/>
</dbReference>
<keyword evidence="2" id="KW-1133">Transmembrane helix</keyword>
<gene>
    <name evidence="3" type="ORF">Tsubulata_035444</name>
</gene>
<dbReference type="EMBL" id="JAKUCV010007546">
    <property type="protein sequence ID" value="KAJ4822902.1"/>
    <property type="molecule type" value="Genomic_DNA"/>
</dbReference>
<evidence type="ECO:0000313" key="4">
    <source>
        <dbReference type="Proteomes" id="UP001141552"/>
    </source>
</evidence>
<feature type="transmembrane region" description="Helical" evidence="2">
    <location>
        <begin position="12"/>
        <end position="33"/>
    </location>
</feature>